<protein>
    <submittedName>
        <fullName evidence="1">Uncharacterized protein</fullName>
    </submittedName>
</protein>
<dbReference type="Proteomes" id="UP000000496">
    <property type="component" value="Chromosome gsn.131"/>
</dbReference>
<evidence type="ECO:0000313" key="1">
    <source>
        <dbReference type="EMBL" id="CCB88027.1"/>
    </source>
</evidence>
<dbReference type="STRING" id="331113.SNE_A01500"/>
<accession>F8L5D4</accession>
<dbReference type="AlphaFoldDB" id="F8L5D4"/>
<dbReference type="KEGG" id="sng:SNE_A01500"/>
<name>F8L5D4_SIMNZ</name>
<reference key="1">
    <citation type="journal article" date="2011" name="Mol. Biol. Evol.">
        <title>Unity in variety -- the pan-genome of the Chlamydiae.</title>
        <authorList>
            <person name="Collingro A."/>
            <person name="Tischler P."/>
            <person name="Weinmaier T."/>
            <person name="Penz T."/>
            <person name="Heinz E."/>
            <person name="Brunham R.C."/>
            <person name="Read T.D."/>
            <person name="Bavoil P.M."/>
            <person name="Sachse K."/>
            <person name="Kahane S."/>
            <person name="Friedman M.G."/>
            <person name="Rattei T."/>
            <person name="Myers G.S.A."/>
            <person name="Horn M."/>
        </authorList>
    </citation>
    <scope>NUCLEOTIDE SEQUENCE</scope>
    <source>
        <strain>Z</strain>
    </source>
</reference>
<dbReference type="HOGENOM" id="CLU_1069183_0_0_0"/>
<keyword evidence="2" id="KW-1185">Reference proteome</keyword>
<evidence type="ECO:0000313" key="2">
    <source>
        <dbReference type="Proteomes" id="UP000000496"/>
    </source>
</evidence>
<proteinExistence type="predicted"/>
<dbReference type="RefSeq" id="WP_013942494.1">
    <property type="nucleotide sequence ID" value="NC_015713.1"/>
</dbReference>
<dbReference type="EMBL" id="FR872582">
    <property type="protein sequence ID" value="CCB88027.1"/>
    <property type="molecule type" value="Genomic_DNA"/>
</dbReference>
<reference evidence="1 2" key="2">
    <citation type="journal article" date="2011" name="Mol. Biol. Evol.">
        <title>Unity in variety--the pan-genome of the Chlamydiae.</title>
        <authorList>
            <person name="Collingro A."/>
            <person name="Tischler P."/>
            <person name="Weinmaier T."/>
            <person name="Penz T."/>
            <person name="Heinz E."/>
            <person name="Brunham R.C."/>
            <person name="Read T.D."/>
            <person name="Bavoil P.M."/>
            <person name="Sachse K."/>
            <person name="Kahane S."/>
            <person name="Friedman M.G."/>
            <person name="Rattei T."/>
            <person name="Myers G.S."/>
            <person name="Horn M."/>
        </authorList>
    </citation>
    <scope>NUCLEOTIDE SEQUENCE [LARGE SCALE GENOMIC DNA]</scope>
    <source>
        <strain evidence="2">ATCC VR-1471 / Z</strain>
    </source>
</reference>
<organism evidence="1 2">
    <name type="scientific">Simkania negevensis (strain ATCC VR-1471 / DSM 27360 / Z)</name>
    <dbReference type="NCBI Taxonomy" id="331113"/>
    <lineage>
        <taxon>Bacteria</taxon>
        <taxon>Pseudomonadati</taxon>
        <taxon>Chlamydiota</taxon>
        <taxon>Chlamydiia</taxon>
        <taxon>Parachlamydiales</taxon>
        <taxon>Simkaniaceae</taxon>
        <taxon>Simkania</taxon>
    </lineage>
</organism>
<sequence length="260" mass="29156">MSTVSNAEEAVDSLYFVNREDLSHKEAAKLLNETLAYVNTRLKEEGKDYQVMYYGQPHLGTGPEEKPAKINPMYPLDLALVYAGGNIEPIDIIDVVKFEGYDPNIGRLTTGFMAIDSFANDITAKITQHLESKSNPHILISPVSGTKYNVEKLVGHKLEIDPLNYILLDGYRLVYYLDDEKTKPKALSASSLRSSGVMEVGPREFAERLYIYDKSDPAPRFYFDLSKLVQIAKDQFPVAQQGDVADSASYYIQSREPGKI</sequence>
<gene>
    <name evidence="1" type="ordered locus">SNE_A01500</name>
</gene>